<organism evidence="1">
    <name type="scientific">Buchnera aphidicola</name>
    <dbReference type="NCBI Taxonomy" id="9"/>
    <lineage>
        <taxon>Bacteria</taxon>
        <taxon>Pseudomonadati</taxon>
        <taxon>Pseudomonadota</taxon>
        <taxon>Gammaproteobacteria</taxon>
        <taxon>Enterobacterales</taxon>
        <taxon>Erwiniaceae</taxon>
        <taxon>Buchnera</taxon>
    </lineage>
</organism>
<name>Q44640_9GAMM</name>
<reference evidence="1" key="1">
    <citation type="submission" date="1993-08" db="EMBL/GenBank/DDBJ databases">
        <title>Buchnera aphidicola (a prokaryotic endosymbiont of aphids) contains a putative 16S rRNA operon unlinked to the 23S rRNA-encoding gene; sequence determination and promoter and terminator analysis.</title>
        <authorList>
            <person name="Munson M.A."/>
            <person name="Baumann L."/>
            <person name="Baumann P."/>
        </authorList>
    </citation>
    <scope>NUCLEOTIDE SEQUENCE</scope>
</reference>
<dbReference type="EMBL" id="L18931">
    <property type="protein sequence ID" value="AAA72382.1"/>
    <property type="molecule type" value="Genomic_DNA"/>
</dbReference>
<keyword evidence="1" id="KW-0030">Aminoacyl-tRNA synthetase</keyword>
<protein>
    <submittedName>
        <fullName evidence="1">Arginyl-tRNA synthetase</fullName>
    </submittedName>
</protein>
<gene>
    <name evidence="1" type="primary">argS</name>
</gene>
<evidence type="ECO:0000313" key="1">
    <source>
        <dbReference type="EMBL" id="AAA72382.1"/>
    </source>
</evidence>
<keyword evidence="1" id="KW-0436">Ligase</keyword>
<accession>Q44640</accession>
<proteinExistence type="predicted"/>
<sequence>MNIQNLISIDIKKALINSGAPKNCDPLIFRTV</sequence>
<dbReference type="GO" id="GO:0004812">
    <property type="term" value="F:aminoacyl-tRNA ligase activity"/>
    <property type="evidence" value="ECO:0007669"/>
    <property type="project" value="UniProtKB-KW"/>
</dbReference>
<feature type="non-terminal residue" evidence="1">
    <location>
        <position position="32"/>
    </location>
</feature>
<dbReference type="AlphaFoldDB" id="Q44640"/>